<dbReference type="Proteomes" id="UP001060215">
    <property type="component" value="Chromosome 10"/>
</dbReference>
<gene>
    <name evidence="1" type="ORF">LOK49_LG10G00872</name>
</gene>
<evidence type="ECO:0000313" key="1">
    <source>
        <dbReference type="EMBL" id="KAI7996544.1"/>
    </source>
</evidence>
<keyword evidence="2" id="KW-1185">Reference proteome</keyword>
<accession>A0ACC0G7J1</accession>
<proteinExistence type="predicted"/>
<evidence type="ECO:0000313" key="2">
    <source>
        <dbReference type="Proteomes" id="UP001060215"/>
    </source>
</evidence>
<sequence length="97" mass="10981">MLGDSMYMPAAIAEMISPGLNPFGKYQETMHKFAWLRNNEFSRQALAGVNPVNIELLREFPILSKLDPAVYGPPESAITKDLIEQEKWLEKCICHVS</sequence>
<comment type="caution">
    <text evidence="1">The sequence shown here is derived from an EMBL/GenBank/DDBJ whole genome shotgun (WGS) entry which is preliminary data.</text>
</comment>
<protein>
    <submittedName>
        <fullName evidence="1">Uncharacterized protein</fullName>
    </submittedName>
</protein>
<dbReference type="EMBL" id="CM045767">
    <property type="protein sequence ID" value="KAI7996544.1"/>
    <property type="molecule type" value="Genomic_DNA"/>
</dbReference>
<reference evidence="1 2" key="1">
    <citation type="journal article" date="2022" name="Plant J.">
        <title>Chromosome-level genome of Camellia lanceoleosa provides a valuable resource for understanding genome evolution and self-incompatibility.</title>
        <authorList>
            <person name="Gong W."/>
            <person name="Xiao S."/>
            <person name="Wang L."/>
            <person name="Liao Z."/>
            <person name="Chang Y."/>
            <person name="Mo W."/>
            <person name="Hu G."/>
            <person name="Li W."/>
            <person name="Zhao G."/>
            <person name="Zhu H."/>
            <person name="Hu X."/>
            <person name="Ji K."/>
            <person name="Xiang X."/>
            <person name="Song Q."/>
            <person name="Yuan D."/>
            <person name="Jin S."/>
            <person name="Zhang L."/>
        </authorList>
    </citation>
    <scope>NUCLEOTIDE SEQUENCE [LARGE SCALE GENOMIC DNA]</scope>
    <source>
        <strain evidence="1">SQ_2022a</strain>
    </source>
</reference>
<name>A0ACC0G7J1_9ERIC</name>
<organism evidence="1 2">
    <name type="scientific">Camellia lanceoleosa</name>
    <dbReference type="NCBI Taxonomy" id="1840588"/>
    <lineage>
        <taxon>Eukaryota</taxon>
        <taxon>Viridiplantae</taxon>
        <taxon>Streptophyta</taxon>
        <taxon>Embryophyta</taxon>
        <taxon>Tracheophyta</taxon>
        <taxon>Spermatophyta</taxon>
        <taxon>Magnoliopsida</taxon>
        <taxon>eudicotyledons</taxon>
        <taxon>Gunneridae</taxon>
        <taxon>Pentapetalae</taxon>
        <taxon>asterids</taxon>
        <taxon>Ericales</taxon>
        <taxon>Theaceae</taxon>
        <taxon>Camellia</taxon>
    </lineage>
</organism>